<dbReference type="GO" id="GO:0007229">
    <property type="term" value="P:integrin-mediated signaling pathway"/>
    <property type="evidence" value="ECO:0007669"/>
    <property type="project" value="UniProtKB-KW"/>
</dbReference>
<dbReference type="InterPro" id="IPR031793">
    <property type="entry name" value="KICSTOR_ITFG2"/>
</dbReference>
<keyword evidence="2" id="KW-0401">Integrin</keyword>
<dbReference type="PANTHER" id="PTHR16317">
    <property type="entry name" value="INTEGRIN ALPHA REPEAT DOMAIN-CONTAINING"/>
    <property type="match status" value="1"/>
</dbReference>
<sequence length="979" mass="107886">MNPHALVIGDVDNDGGNEFVIGNLNGDLAIFKGECPLGLPTFICRGLGTITCIAIGDARNHGKNSVVCINAEGHAHIFDIPASMHGTSSGNYAQHHMSIDEYLKHGRRSSDTASIQAFRRMMTNNTDDNSIYNRHHADHQKNTTPHIHNLRAPNLTLKVPVNVNRILIADIDGDGLNELILARTDRILHAFQLVRSDAYYSPDPTCKDNGSPSLGSSSTSASSPNITNPSQQYLSSPLHTSLSVLSISREKGKRSSLTDQKDTKTSSLRKGMGWPKQVKTSAKDVKDAESTKSGKPVQNMKTEIEKMYLLDKDMWVFDGQITSLSTTMHPDKPNEPILLVAQPGNTFTIIDREGNRFNRDFTPQYSPSTHYGKHKQRKHSMYFAQPEETKPKVDEKIEAEEEDLATTPKANQGPFSNLRKATQTIRTLLQGSGAKASVPTGLETENLIVSKDDGGLSDIKDPAGNEIRRSNYVVQNWPIMNGDDIIGDEESGAVATEIVVGKRHQVTSDPSRKCVGTEVGMLSMDGKFTVYDLRTKTSSQSDLFVTHKLFSLATLDISTAHTHCTQLNMRPDRSSLSSNSPQPRLPAPFVRTDSASSNALSPGFSRLSISNSGMTEKNETKNTSQNDAAAGLVTPTSVTSHIFSLQNNEDSGTSSDDDINVHHHPGRHSLDSSSISGSEGSWSEGSEAEDLPDNELFVACAWNGVTYLIDWSKRVEEKEKEKEGEGEEEVLQEDSSLGKSKIKFQLVKFAFEGRVCAFTAGLYAVSPRHNVPCLFYVDFEDQIFVYYDVRISPGPVDGFIDPIDDDIEEALERIVGIESGIEALTSIGAENNLQAEGGAIDLGDGWKGIVDEDGIFDTGHIAQTSDIHPNQLDLADFIHECLYGFEDMKERLDEEVYMFQHRRLSDQLPLNMDIRRLSDLNITIEPALERESSDSEATHHDVYGEYHPHRTLSASSGDMNDALQNWMDETIKNSSLKSD</sequence>
<feature type="region of interest" description="Disordered" evidence="1">
    <location>
        <begin position="569"/>
        <end position="629"/>
    </location>
</feature>
<dbReference type="SUPFAM" id="SSF69318">
    <property type="entry name" value="Integrin alpha N-terminal domain"/>
    <property type="match status" value="1"/>
</dbReference>
<feature type="region of interest" description="Disordered" evidence="1">
    <location>
        <begin position="249"/>
        <end position="296"/>
    </location>
</feature>
<comment type="caution">
    <text evidence="2">The sequence shown here is derived from an EMBL/GenBank/DDBJ whole genome shotgun (WGS) entry which is preliminary data.</text>
</comment>
<proteinExistence type="predicted"/>
<name>A0A8H7ET32_9FUNG</name>
<evidence type="ECO:0000313" key="3">
    <source>
        <dbReference type="Proteomes" id="UP000605846"/>
    </source>
</evidence>
<protein>
    <submittedName>
        <fullName evidence="2">Integrin alpha FG-GAP repeat-containing protein 2</fullName>
    </submittedName>
</protein>
<dbReference type="InterPro" id="IPR028994">
    <property type="entry name" value="Integrin_alpha_N"/>
</dbReference>
<evidence type="ECO:0000256" key="1">
    <source>
        <dbReference type="SAM" id="MobiDB-lite"/>
    </source>
</evidence>
<dbReference type="PANTHER" id="PTHR16317:SF1">
    <property type="entry name" value="KICSTOR COMPLEX PROTEIN ITFG2"/>
    <property type="match status" value="1"/>
</dbReference>
<feature type="region of interest" description="Disordered" evidence="1">
    <location>
        <begin position="201"/>
        <end position="234"/>
    </location>
</feature>
<dbReference type="OrthoDB" id="9996127at2759"/>
<feature type="compositionally biased region" description="Low complexity" evidence="1">
    <location>
        <begin position="209"/>
        <end position="230"/>
    </location>
</feature>
<reference evidence="2" key="1">
    <citation type="submission" date="2020-01" db="EMBL/GenBank/DDBJ databases">
        <title>Genome Sequencing of Three Apophysomyces-Like Fungal Strains Confirms a Novel Fungal Genus in the Mucoromycota with divergent Burkholderia-like Endosymbiotic Bacteria.</title>
        <authorList>
            <person name="Stajich J.E."/>
            <person name="Macias A.M."/>
            <person name="Carter-House D."/>
            <person name="Lovett B."/>
            <person name="Kasson L.R."/>
            <person name="Berry K."/>
            <person name="Grigoriev I."/>
            <person name="Chang Y."/>
            <person name="Spatafora J."/>
            <person name="Kasson M.T."/>
        </authorList>
    </citation>
    <scope>NUCLEOTIDE SEQUENCE</scope>
    <source>
        <strain evidence="2">NRRL A-21654</strain>
    </source>
</reference>
<feature type="region of interest" description="Disordered" evidence="1">
    <location>
        <begin position="646"/>
        <end position="688"/>
    </location>
</feature>
<feature type="compositionally biased region" description="Polar residues" evidence="1">
    <location>
        <begin position="607"/>
        <end position="627"/>
    </location>
</feature>
<accession>A0A8H7ET32</accession>
<dbReference type="GO" id="GO:0032006">
    <property type="term" value="P:regulation of TOR signaling"/>
    <property type="evidence" value="ECO:0007669"/>
    <property type="project" value="TreeGrafter"/>
</dbReference>
<feature type="compositionally biased region" description="Low complexity" evidence="1">
    <location>
        <begin position="672"/>
        <end position="685"/>
    </location>
</feature>
<feature type="compositionally biased region" description="Polar residues" evidence="1">
    <location>
        <begin position="569"/>
        <end position="582"/>
    </location>
</feature>
<keyword evidence="3" id="KW-1185">Reference proteome</keyword>
<gene>
    <name evidence="2" type="primary">ITFG2</name>
    <name evidence="2" type="ORF">EC973_006330</name>
</gene>
<dbReference type="AlphaFoldDB" id="A0A8H7ET32"/>
<feature type="region of interest" description="Disordered" evidence="1">
    <location>
        <begin position="358"/>
        <end position="377"/>
    </location>
</feature>
<dbReference type="Proteomes" id="UP000605846">
    <property type="component" value="Unassembled WGS sequence"/>
</dbReference>
<feature type="compositionally biased region" description="Basic and acidic residues" evidence="1">
    <location>
        <begin position="281"/>
        <end position="292"/>
    </location>
</feature>
<dbReference type="Pfam" id="PF15907">
    <property type="entry name" value="Itfg2"/>
    <property type="match status" value="2"/>
</dbReference>
<dbReference type="EMBL" id="JABAYA010000004">
    <property type="protein sequence ID" value="KAF7732075.1"/>
    <property type="molecule type" value="Genomic_DNA"/>
</dbReference>
<organism evidence="2 3">
    <name type="scientific">Apophysomyces ossiformis</name>
    <dbReference type="NCBI Taxonomy" id="679940"/>
    <lineage>
        <taxon>Eukaryota</taxon>
        <taxon>Fungi</taxon>
        <taxon>Fungi incertae sedis</taxon>
        <taxon>Mucoromycota</taxon>
        <taxon>Mucoromycotina</taxon>
        <taxon>Mucoromycetes</taxon>
        <taxon>Mucorales</taxon>
        <taxon>Mucorineae</taxon>
        <taxon>Mucoraceae</taxon>
        <taxon>Apophysomyces</taxon>
    </lineage>
</organism>
<evidence type="ECO:0000313" key="2">
    <source>
        <dbReference type="EMBL" id="KAF7732075.1"/>
    </source>
</evidence>